<protein>
    <recommendedName>
        <fullName evidence="1">CdiI C-terminal domain-containing protein</fullName>
    </recommendedName>
</protein>
<dbReference type="OrthoDB" id="3700386at2"/>
<gene>
    <name evidence="2" type="ORF">GEAM_2484</name>
</gene>
<dbReference type="AlphaFoldDB" id="A0A085G8S5"/>
<proteinExistence type="predicted"/>
<dbReference type="EMBL" id="JMPJ01000059">
    <property type="protein sequence ID" value="KFC80120.1"/>
    <property type="molecule type" value="Genomic_DNA"/>
</dbReference>
<dbReference type="GeneID" id="78380819"/>
<dbReference type="InterPro" id="IPR040509">
    <property type="entry name" value="CdiI_C"/>
</dbReference>
<feature type="domain" description="CdiI C-terminal" evidence="1">
    <location>
        <begin position="35"/>
        <end position="139"/>
    </location>
</feature>
<comment type="caution">
    <text evidence="2">The sequence shown here is derived from an EMBL/GenBank/DDBJ whole genome shotgun (WGS) entry which is preliminary data.</text>
</comment>
<sequence>MFGIFPEDTPVTMEDEPVFPAEIIIDDFKEKLSIPISYWGLSDYKQSWLKSLESGLAKKDHAVLAVSMYEPGQSNFIFVWVIYFEEKNAYLQNSILFLDEHPDFTPDKINEFIEPRITHDEDGMKISEWNTDLDSVRDFYNRLKK</sequence>
<reference evidence="2 3" key="1">
    <citation type="submission" date="2014-05" db="EMBL/GenBank/DDBJ databases">
        <title>ATOL: Assembling a taxonomically balanced genome-scale reconstruction of the evolutionary history of the Enterobacteriaceae.</title>
        <authorList>
            <person name="Plunkett G.III."/>
            <person name="Neeno-Eckwall E.C."/>
            <person name="Glasner J.D."/>
            <person name="Perna N.T."/>
        </authorList>
    </citation>
    <scope>NUCLEOTIDE SEQUENCE [LARGE SCALE GENOMIC DNA]</scope>
    <source>
        <strain evidence="2 3">ATCC 33852</strain>
    </source>
</reference>
<dbReference type="Proteomes" id="UP000028640">
    <property type="component" value="Unassembled WGS sequence"/>
</dbReference>
<dbReference type="Gene3D" id="3.30.2450.20">
    <property type="match status" value="1"/>
</dbReference>
<dbReference type="InterPro" id="IPR053755">
    <property type="entry name" value="CDI_immunity_sf"/>
</dbReference>
<organism evidence="2 3">
    <name type="scientific">Ewingella americana (strain ATCC 33852 / DSM 4580 / CCUG 14506 / JCM 5911 / LMG 7869 / NCTC 12157 / CDC 1468-78)</name>
    <dbReference type="NCBI Taxonomy" id="910964"/>
    <lineage>
        <taxon>Bacteria</taxon>
        <taxon>Pseudomonadati</taxon>
        <taxon>Pseudomonadota</taxon>
        <taxon>Gammaproteobacteria</taxon>
        <taxon>Enterobacterales</taxon>
        <taxon>Yersiniaceae</taxon>
        <taxon>Ewingella</taxon>
    </lineage>
</organism>
<dbReference type="CDD" id="cd20699">
    <property type="entry name" value="CdiI_ECL-like"/>
    <property type="match status" value="1"/>
</dbReference>
<name>A0A085G8S5_EWIA3</name>
<keyword evidence="3" id="KW-1185">Reference proteome</keyword>
<evidence type="ECO:0000259" key="1">
    <source>
        <dbReference type="Pfam" id="PF18228"/>
    </source>
</evidence>
<evidence type="ECO:0000313" key="3">
    <source>
        <dbReference type="Proteomes" id="UP000028640"/>
    </source>
</evidence>
<dbReference type="STRING" id="910964.GEAM_2484"/>
<accession>A0A085G8S5</accession>
<dbReference type="Pfam" id="PF18228">
    <property type="entry name" value="CdiI_N"/>
    <property type="match status" value="1"/>
</dbReference>
<dbReference type="eggNOG" id="ENOG5032I04">
    <property type="taxonomic scope" value="Bacteria"/>
</dbReference>
<dbReference type="RefSeq" id="WP_034791940.1">
    <property type="nucleotide sequence ID" value="NZ_JMPJ01000059.1"/>
</dbReference>
<evidence type="ECO:0000313" key="2">
    <source>
        <dbReference type="EMBL" id="KFC80120.1"/>
    </source>
</evidence>